<protein>
    <recommendedName>
        <fullName evidence="3">DUF2849 domain-containing protein</fullName>
    </recommendedName>
</protein>
<comment type="caution">
    <text evidence="1">The sequence shown here is derived from an EMBL/GenBank/DDBJ whole genome shotgun (WGS) entry which is preliminary data.</text>
</comment>
<reference evidence="1 2" key="1">
    <citation type="submission" date="2020-08" db="EMBL/GenBank/DDBJ databases">
        <title>Genome sequencing of Purple Non-Sulfur Bacteria from various extreme environments.</title>
        <authorList>
            <person name="Mayer M."/>
        </authorList>
    </citation>
    <scope>NUCLEOTIDE SEQUENCE [LARGE SCALE GENOMIC DNA]</scope>
    <source>
        <strain evidence="1 2">JA135</strain>
    </source>
</reference>
<keyword evidence="2" id="KW-1185">Reference proteome</keyword>
<dbReference type="Pfam" id="PF11011">
    <property type="entry name" value="DUF2849"/>
    <property type="match status" value="1"/>
</dbReference>
<gene>
    <name evidence="1" type="ORF">GGD88_000515</name>
</gene>
<dbReference type="InterPro" id="IPR021270">
    <property type="entry name" value="DUF2849"/>
</dbReference>
<evidence type="ECO:0008006" key="3">
    <source>
        <dbReference type="Google" id="ProtNLM"/>
    </source>
</evidence>
<dbReference type="Proteomes" id="UP000555728">
    <property type="component" value="Unassembled WGS sequence"/>
</dbReference>
<evidence type="ECO:0000313" key="1">
    <source>
        <dbReference type="EMBL" id="MBB4284804.1"/>
    </source>
</evidence>
<evidence type="ECO:0000313" key="2">
    <source>
        <dbReference type="Proteomes" id="UP000555728"/>
    </source>
</evidence>
<sequence length="115" mass="12067">MARKLRADAPRVVTANRLLDGVVVYRTAAGTWSPHLARALVVGSDPAVEALLAVCERDVAGCEVVGLDVIEVRPDALAARGDGPRAITQREAIRATGPTIALPVDRPVTRPASLP</sequence>
<organism evidence="1 2">
    <name type="scientific">Roseospira goensis</name>
    <dbReference type="NCBI Taxonomy" id="391922"/>
    <lineage>
        <taxon>Bacteria</taxon>
        <taxon>Pseudomonadati</taxon>
        <taxon>Pseudomonadota</taxon>
        <taxon>Alphaproteobacteria</taxon>
        <taxon>Rhodospirillales</taxon>
        <taxon>Rhodospirillaceae</taxon>
        <taxon>Roseospira</taxon>
    </lineage>
</organism>
<dbReference type="RefSeq" id="WP_184431396.1">
    <property type="nucleotide sequence ID" value="NZ_JACIGI010000003.1"/>
</dbReference>
<name>A0A7W6WJL5_9PROT</name>
<accession>A0A7W6WJL5</accession>
<dbReference type="EMBL" id="JACIGI010000003">
    <property type="protein sequence ID" value="MBB4284804.1"/>
    <property type="molecule type" value="Genomic_DNA"/>
</dbReference>
<dbReference type="AlphaFoldDB" id="A0A7W6WJL5"/>
<proteinExistence type="predicted"/>